<dbReference type="EMBL" id="JBHUJB010000033">
    <property type="protein sequence ID" value="MFD2158767.1"/>
    <property type="molecule type" value="Genomic_DNA"/>
</dbReference>
<dbReference type="InterPro" id="IPR007049">
    <property type="entry name" value="Carb-sel_porin_OprB"/>
</dbReference>
<sequence length="406" mass="44613">MKQTIQVLLGMVGIGVLSAANNDITGPGSVENQIQDDAVAGSHTGKDLLERWKAQKQEIKERTGFFMNSDYSAFYLGGTNDFGPSEAGSGIFRVYGGWDLVDRGGNNQGGLIYKVEHRHRYVDTTPAGYSLAVGNVGFLGAPFSDNNLRLTNLYWKQKFADGRGNAMLGYLDATDYVDIYGLANPWTAFTNLAFSTGGSAIALPNDATFGAMAAFWLTEQVYAIGSISDLNADPTDPFKSADYFFSRNEYFKSLELGWTTSQERAYFDNIDLTFWHADKIEATANPDGWGLNFSATKWVDDIWMPFLRAGYTEDGGSLLETSVSAGVGYQADGSSDLLGAAFNWGRPNENTFGPNLDDQYTIEVFYRYQLTENIALTPDIQFLINPALNPQDSSIFLGGLRARIVF</sequence>
<proteinExistence type="inferred from homology"/>
<evidence type="ECO:0000313" key="3">
    <source>
        <dbReference type="EMBL" id="MFD2158767.1"/>
    </source>
</evidence>
<evidence type="ECO:0000313" key="4">
    <source>
        <dbReference type="Proteomes" id="UP001597389"/>
    </source>
</evidence>
<gene>
    <name evidence="3" type="ORF">ACFSW8_07655</name>
</gene>
<dbReference type="InterPro" id="IPR052932">
    <property type="entry name" value="OprB_Porin"/>
</dbReference>
<evidence type="ECO:0000256" key="2">
    <source>
        <dbReference type="RuleBase" id="RU363072"/>
    </source>
</evidence>
<organism evidence="3 4">
    <name type="scientific">Rubritalea tangerina</name>
    <dbReference type="NCBI Taxonomy" id="430798"/>
    <lineage>
        <taxon>Bacteria</taxon>
        <taxon>Pseudomonadati</taxon>
        <taxon>Verrucomicrobiota</taxon>
        <taxon>Verrucomicrobiia</taxon>
        <taxon>Verrucomicrobiales</taxon>
        <taxon>Rubritaleaceae</taxon>
        <taxon>Rubritalea</taxon>
    </lineage>
</organism>
<dbReference type="PANTHER" id="PTHR37944">
    <property type="entry name" value="PORIN B"/>
    <property type="match status" value="1"/>
</dbReference>
<dbReference type="Pfam" id="PF04966">
    <property type="entry name" value="OprB"/>
    <property type="match status" value="2"/>
</dbReference>
<dbReference type="PANTHER" id="PTHR37944:SF1">
    <property type="entry name" value="PORIN B"/>
    <property type="match status" value="1"/>
</dbReference>
<accession>A0ABW4ZAY1</accession>
<dbReference type="InterPro" id="IPR038673">
    <property type="entry name" value="OprB_sf"/>
</dbReference>
<dbReference type="RefSeq" id="WP_377088210.1">
    <property type="nucleotide sequence ID" value="NZ_JBHSJL010000014.1"/>
</dbReference>
<protein>
    <submittedName>
        <fullName evidence="3">Carbohydrate porin</fullName>
    </submittedName>
</protein>
<evidence type="ECO:0000256" key="1">
    <source>
        <dbReference type="ARBA" id="ARBA00008769"/>
    </source>
</evidence>
<comment type="caution">
    <text evidence="3">The sequence shown here is derived from an EMBL/GenBank/DDBJ whole genome shotgun (WGS) entry which is preliminary data.</text>
</comment>
<comment type="similarity">
    <text evidence="1 2">Belongs to the OprB family.</text>
</comment>
<reference evidence="4" key="1">
    <citation type="journal article" date="2019" name="Int. J. Syst. Evol. Microbiol.">
        <title>The Global Catalogue of Microorganisms (GCM) 10K type strain sequencing project: providing services to taxonomists for standard genome sequencing and annotation.</title>
        <authorList>
            <consortium name="The Broad Institute Genomics Platform"/>
            <consortium name="The Broad Institute Genome Sequencing Center for Infectious Disease"/>
            <person name="Wu L."/>
            <person name="Ma J."/>
        </authorList>
    </citation>
    <scope>NUCLEOTIDE SEQUENCE [LARGE SCALE GENOMIC DNA]</scope>
    <source>
        <strain evidence="4">CCUG 57942</strain>
    </source>
</reference>
<dbReference type="Gene3D" id="2.40.160.180">
    <property type="entry name" value="Carbohydrate-selective porin OprB"/>
    <property type="match status" value="1"/>
</dbReference>
<dbReference type="Proteomes" id="UP001597389">
    <property type="component" value="Unassembled WGS sequence"/>
</dbReference>
<keyword evidence="4" id="KW-1185">Reference proteome</keyword>
<name>A0ABW4ZAY1_9BACT</name>